<evidence type="ECO:0000313" key="5">
    <source>
        <dbReference type="Proteomes" id="UP000002518"/>
    </source>
</evidence>
<dbReference type="InterPro" id="IPR024069">
    <property type="entry name" value="AF2212-like_dom_sf"/>
</dbReference>
<dbReference type="RefSeq" id="WP_010867117.1">
    <property type="nucleotide sequence ID" value="NC_000854.2"/>
</dbReference>
<evidence type="ECO:0000256" key="1">
    <source>
        <dbReference type="ARBA" id="ARBA00006615"/>
    </source>
</evidence>
<dbReference type="AlphaFoldDB" id="Q05DW4"/>
<gene>
    <name evidence="4" type="ordered locus">APE_2616a</name>
</gene>
<organism evidence="4 5">
    <name type="scientific">Aeropyrum pernix (strain ATCC 700893 / DSM 11879 / JCM 9820 / NBRC 100138 / K1)</name>
    <dbReference type="NCBI Taxonomy" id="272557"/>
    <lineage>
        <taxon>Archaea</taxon>
        <taxon>Thermoproteota</taxon>
        <taxon>Thermoprotei</taxon>
        <taxon>Desulfurococcales</taxon>
        <taxon>Desulfurococcaceae</taxon>
        <taxon>Aeropyrum</taxon>
    </lineage>
</organism>
<keyword evidence="5" id="KW-1185">Reference proteome</keyword>
<dbReference type="InterPro" id="IPR008203">
    <property type="entry name" value="AF2212-like"/>
</dbReference>
<proteinExistence type="inferred from homology"/>
<sequence>MSKVIRVRYEKGVLKPIGEVVLREGEELEVVVVRKSFRGFKDEAGKYMFKADRDTVKEFVEERR</sequence>
<dbReference type="STRING" id="272557.APE_2616a"/>
<dbReference type="Gene3D" id="4.10.1150.10">
    <property type="entry name" value="AF2212/PG0164-like"/>
    <property type="match status" value="1"/>
</dbReference>
<keyword evidence="2 3" id="KW-1277">Toxin-antitoxin system</keyword>
<comment type="function">
    <text evidence="3">Antitoxin component of a type II toxin-antitoxin (TA) system.</text>
</comment>
<dbReference type="Proteomes" id="UP000002518">
    <property type="component" value="Chromosome"/>
</dbReference>
<dbReference type="KEGG" id="ape:APE_2616a"/>
<dbReference type="SUPFAM" id="SSF141694">
    <property type="entry name" value="AF2212/PG0164-like"/>
    <property type="match status" value="1"/>
</dbReference>
<protein>
    <recommendedName>
        <fullName evidence="3">Antitoxin</fullName>
    </recommendedName>
</protein>
<evidence type="ECO:0000256" key="2">
    <source>
        <dbReference type="ARBA" id="ARBA00022649"/>
    </source>
</evidence>
<dbReference type="EMBL" id="BA000002">
    <property type="protein sequence ID" value="BAF34837.1"/>
    <property type="molecule type" value="Genomic_DNA"/>
</dbReference>
<dbReference type="Pfam" id="PF01954">
    <property type="entry name" value="AF2212-like"/>
    <property type="match status" value="1"/>
</dbReference>
<comment type="similarity">
    <text evidence="1 3">Belongs to the UPF0165 family.</text>
</comment>
<reference evidence="4 5" key="1">
    <citation type="journal article" date="1999" name="DNA Res.">
        <title>Complete genome sequence of an aerobic hyper-thermophilic crenarchaeon, Aeropyrum pernix K1.</title>
        <authorList>
            <person name="Kawarabayasi Y."/>
            <person name="Hino Y."/>
            <person name="Horikawa H."/>
            <person name="Yamazaki S."/>
            <person name="Haikawa Y."/>
            <person name="Jin-no K."/>
            <person name="Takahashi M."/>
            <person name="Sekine M."/>
            <person name="Baba S."/>
            <person name="Ankai A."/>
            <person name="Kosugi H."/>
            <person name="Hosoyama A."/>
            <person name="Fukui S."/>
            <person name="Nagai Y."/>
            <person name="Nishijima K."/>
            <person name="Nakazawa H."/>
            <person name="Takamiya M."/>
            <person name="Masuda S."/>
            <person name="Funahashi T."/>
            <person name="Tanaka T."/>
            <person name="Kudoh Y."/>
            <person name="Yamazaki J."/>
            <person name="Kushida N."/>
            <person name="Oguchi A."/>
            <person name="Aoki K."/>
            <person name="Kubota K."/>
            <person name="Nakamura Y."/>
            <person name="Nomura N."/>
            <person name="Sako Y."/>
            <person name="Kikuchi H."/>
        </authorList>
    </citation>
    <scope>NUCLEOTIDE SEQUENCE [LARGE SCALE GENOMIC DNA]</scope>
    <source>
        <strain evidence="5">ATCC 700893 / DSM 11879 / JCM 9820 / NBRC 100138 / K1</strain>
    </source>
</reference>
<name>Q05DW4_AERPE</name>
<dbReference type="EnsemblBacteria" id="BAF34837">
    <property type="protein sequence ID" value="BAF34837"/>
    <property type="gene ID" value="APE_2616a"/>
</dbReference>
<accession>Q05DW4</accession>
<evidence type="ECO:0000313" key="4">
    <source>
        <dbReference type="EMBL" id="BAF34837.1"/>
    </source>
</evidence>
<evidence type="ECO:0000256" key="3">
    <source>
        <dbReference type="RuleBase" id="RU368051"/>
    </source>
</evidence>
<dbReference type="GeneID" id="4525224"/>